<protein>
    <submittedName>
        <fullName evidence="5">GntR family transcriptional regulator</fullName>
    </submittedName>
</protein>
<dbReference type="GO" id="GO:0003677">
    <property type="term" value="F:DNA binding"/>
    <property type="evidence" value="ECO:0007669"/>
    <property type="project" value="UniProtKB-KW"/>
</dbReference>
<reference evidence="5" key="2">
    <citation type="journal article" date="2014" name="ISME J.">
        <title>Microbial stratification in low pH oxic and suboxic macroscopic growths along an acid mine drainage.</title>
        <authorList>
            <person name="Mendez-Garcia C."/>
            <person name="Mesa V."/>
            <person name="Sprenger R.R."/>
            <person name="Richter M."/>
            <person name="Diez M.S."/>
            <person name="Solano J."/>
            <person name="Bargiela R."/>
            <person name="Golyshina O.V."/>
            <person name="Manteca A."/>
            <person name="Ramos J.L."/>
            <person name="Gallego J.R."/>
            <person name="Llorente I."/>
            <person name="Martins Dos Santos V.A."/>
            <person name="Jensen O.N."/>
            <person name="Pelaez A.I."/>
            <person name="Sanchez J."/>
            <person name="Ferrer M."/>
        </authorList>
    </citation>
    <scope>NUCLEOTIDE SEQUENCE</scope>
</reference>
<feature type="domain" description="HTH gntR-type" evidence="4">
    <location>
        <begin position="10"/>
        <end position="77"/>
    </location>
</feature>
<evidence type="ECO:0000256" key="2">
    <source>
        <dbReference type="ARBA" id="ARBA00023125"/>
    </source>
</evidence>
<dbReference type="CDD" id="cd07377">
    <property type="entry name" value="WHTH_GntR"/>
    <property type="match status" value="1"/>
</dbReference>
<organism evidence="5">
    <name type="scientific">mine drainage metagenome</name>
    <dbReference type="NCBI Taxonomy" id="410659"/>
    <lineage>
        <taxon>unclassified sequences</taxon>
        <taxon>metagenomes</taxon>
        <taxon>ecological metagenomes</taxon>
    </lineage>
</organism>
<evidence type="ECO:0000256" key="3">
    <source>
        <dbReference type="ARBA" id="ARBA00023163"/>
    </source>
</evidence>
<dbReference type="PRINTS" id="PR00035">
    <property type="entry name" value="HTHGNTR"/>
</dbReference>
<gene>
    <name evidence="5" type="ORF">B1A_17145</name>
</gene>
<dbReference type="PROSITE" id="PS50949">
    <property type="entry name" value="HTH_GNTR"/>
    <property type="match status" value="1"/>
</dbReference>
<dbReference type="InterPro" id="IPR036390">
    <property type="entry name" value="WH_DNA-bd_sf"/>
</dbReference>
<keyword evidence="3" id="KW-0804">Transcription</keyword>
<dbReference type="AlphaFoldDB" id="T0Z362"/>
<dbReference type="Gene3D" id="1.20.120.530">
    <property type="entry name" value="GntR ligand-binding domain-like"/>
    <property type="match status" value="1"/>
</dbReference>
<dbReference type="PANTHER" id="PTHR43537">
    <property type="entry name" value="TRANSCRIPTIONAL REGULATOR, GNTR FAMILY"/>
    <property type="match status" value="1"/>
</dbReference>
<reference evidence="5" key="1">
    <citation type="submission" date="2013-08" db="EMBL/GenBank/DDBJ databases">
        <authorList>
            <person name="Mendez C."/>
            <person name="Richter M."/>
            <person name="Ferrer M."/>
            <person name="Sanchez J."/>
        </authorList>
    </citation>
    <scope>NUCLEOTIDE SEQUENCE</scope>
</reference>
<comment type="caution">
    <text evidence="5">The sequence shown here is derived from an EMBL/GenBank/DDBJ whole genome shotgun (WGS) entry which is preliminary data.</text>
</comment>
<evidence type="ECO:0000259" key="4">
    <source>
        <dbReference type="PROSITE" id="PS50949"/>
    </source>
</evidence>
<keyword evidence="1" id="KW-0805">Transcription regulation</keyword>
<dbReference type="Gene3D" id="1.10.10.10">
    <property type="entry name" value="Winged helix-like DNA-binding domain superfamily/Winged helix DNA-binding domain"/>
    <property type="match status" value="1"/>
</dbReference>
<dbReference type="InterPro" id="IPR000524">
    <property type="entry name" value="Tscrpt_reg_HTH_GntR"/>
</dbReference>
<keyword evidence="2" id="KW-0238">DNA-binding</keyword>
<dbReference type="Pfam" id="PF00392">
    <property type="entry name" value="GntR"/>
    <property type="match status" value="1"/>
</dbReference>
<feature type="non-terminal residue" evidence="5">
    <location>
        <position position="165"/>
    </location>
</feature>
<dbReference type="SUPFAM" id="SSF48008">
    <property type="entry name" value="GntR ligand-binding domain-like"/>
    <property type="match status" value="1"/>
</dbReference>
<dbReference type="InterPro" id="IPR011711">
    <property type="entry name" value="GntR_C"/>
</dbReference>
<proteinExistence type="predicted"/>
<dbReference type="SMART" id="SM00345">
    <property type="entry name" value="HTH_GNTR"/>
    <property type="match status" value="1"/>
</dbReference>
<dbReference type="EMBL" id="AUZX01012600">
    <property type="protein sequence ID" value="EQD38717.1"/>
    <property type="molecule type" value="Genomic_DNA"/>
</dbReference>
<dbReference type="Pfam" id="PF07729">
    <property type="entry name" value="FCD"/>
    <property type="match status" value="1"/>
</dbReference>
<dbReference type="SUPFAM" id="SSF46785">
    <property type="entry name" value="Winged helix' DNA-binding domain"/>
    <property type="match status" value="1"/>
</dbReference>
<evidence type="ECO:0000256" key="1">
    <source>
        <dbReference type="ARBA" id="ARBA00023015"/>
    </source>
</evidence>
<dbReference type="GO" id="GO:0003700">
    <property type="term" value="F:DNA-binding transcription factor activity"/>
    <property type="evidence" value="ECO:0007669"/>
    <property type="project" value="InterPro"/>
</dbReference>
<evidence type="ECO:0000313" key="5">
    <source>
        <dbReference type="EMBL" id="EQD38717.1"/>
    </source>
</evidence>
<accession>T0Z362</accession>
<dbReference type="InterPro" id="IPR036388">
    <property type="entry name" value="WH-like_DNA-bd_sf"/>
</dbReference>
<dbReference type="InterPro" id="IPR008920">
    <property type="entry name" value="TF_FadR/GntR_C"/>
</dbReference>
<sequence>MALTRIPRDHNLTYGLVESLGQLIVTGEFDAKAFPTEGELSRQHGTSRSVTREAVKMLTAKGLLQARPRQGTSVTPEAQWNLLDPDVLRWLLERKFSLRLLAEFTEMRLAIEPAAARLAARRADPDAVARIRDGLRRMVAAGLGDEEPVTADIAFHTAILAATGN</sequence>
<name>T0Z362_9ZZZZ</name>
<dbReference type="PANTHER" id="PTHR43537:SF44">
    <property type="entry name" value="GNTR FAMILY REGULATORY PROTEIN"/>
    <property type="match status" value="1"/>
</dbReference>